<feature type="transmembrane region" description="Helical" evidence="1">
    <location>
        <begin position="138"/>
        <end position="157"/>
    </location>
</feature>
<keyword evidence="1" id="KW-0812">Transmembrane</keyword>
<dbReference type="EMBL" id="BDQX01000208">
    <property type="protein sequence ID" value="GBG09255.1"/>
    <property type="molecule type" value="Genomic_DNA"/>
</dbReference>
<evidence type="ECO:0000313" key="2">
    <source>
        <dbReference type="EMBL" id="GBG09255.1"/>
    </source>
</evidence>
<keyword evidence="1" id="KW-0472">Membrane</keyword>
<keyword evidence="1" id="KW-1133">Transmembrane helix</keyword>
<keyword evidence="3" id="KW-1185">Reference proteome</keyword>
<organism evidence="2 3">
    <name type="scientific">Paenibacillus agaridevorans</name>
    <dbReference type="NCBI Taxonomy" id="171404"/>
    <lineage>
        <taxon>Bacteria</taxon>
        <taxon>Bacillati</taxon>
        <taxon>Bacillota</taxon>
        <taxon>Bacilli</taxon>
        <taxon>Bacillales</taxon>
        <taxon>Paenibacillaceae</taxon>
        <taxon>Paenibacillus</taxon>
    </lineage>
</organism>
<feature type="transmembrane region" description="Helical" evidence="1">
    <location>
        <begin position="89"/>
        <end position="118"/>
    </location>
</feature>
<sequence length="159" mass="18037">MQVSFKQMFMRKLISAAIATSLFSILYAWFGPDPFGDKARFYSLSDRLHEAIGYTMIYMMYAAPAIYIYGVITSVISELISRAATSHQWLRLVISAILHIAFGLILLYISLLAAVLFFMADTLLVLFRKKSYTIKYTLASLLLPLTIWLACLAYIHIMG</sequence>
<dbReference type="AlphaFoldDB" id="A0A2R5ESZ5"/>
<name>A0A2R5ESZ5_9BACL</name>
<dbReference type="Proteomes" id="UP000245202">
    <property type="component" value="Unassembled WGS sequence"/>
</dbReference>
<evidence type="ECO:0000256" key="1">
    <source>
        <dbReference type="SAM" id="Phobius"/>
    </source>
</evidence>
<reference evidence="2 3" key="1">
    <citation type="submission" date="2017-08" db="EMBL/GenBank/DDBJ databases">
        <title>Substantial Increase in Enzyme Production by Combined Drug-Resistance Mutations in Paenibacillus agaridevorans.</title>
        <authorList>
            <person name="Tanaka Y."/>
            <person name="Funane K."/>
            <person name="Hosaka T."/>
            <person name="Shiwa Y."/>
            <person name="Fujita N."/>
            <person name="Miyazaki T."/>
            <person name="Yoshikawa H."/>
            <person name="Murakami K."/>
            <person name="Kasahara K."/>
            <person name="Inaoka T."/>
            <person name="Hiraga Y."/>
            <person name="Ochi K."/>
        </authorList>
    </citation>
    <scope>NUCLEOTIDE SEQUENCE [LARGE SCALE GENOMIC DNA]</scope>
    <source>
        <strain evidence="2 3">T-3040</strain>
    </source>
</reference>
<evidence type="ECO:0000313" key="3">
    <source>
        <dbReference type="Proteomes" id="UP000245202"/>
    </source>
</evidence>
<proteinExistence type="predicted"/>
<comment type="caution">
    <text evidence="2">The sequence shown here is derived from an EMBL/GenBank/DDBJ whole genome shotgun (WGS) entry which is preliminary data.</text>
</comment>
<dbReference type="RefSeq" id="WP_108994024.1">
    <property type="nucleotide sequence ID" value="NZ_BDQX01000208.1"/>
</dbReference>
<accession>A0A2R5ESZ5</accession>
<protein>
    <submittedName>
        <fullName evidence="2">Uncharacterized protein</fullName>
    </submittedName>
</protein>
<feature type="transmembrane region" description="Helical" evidence="1">
    <location>
        <begin position="52"/>
        <end position="77"/>
    </location>
</feature>
<gene>
    <name evidence="2" type="ORF">PAT3040_03896</name>
</gene>